<dbReference type="PANTHER" id="PTHR24198:SF194">
    <property type="entry name" value="INVERSIN-A"/>
    <property type="match status" value="1"/>
</dbReference>
<keyword evidence="4" id="KW-1185">Reference proteome</keyword>
<dbReference type="STRING" id="7574.A0A1S3HGW0"/>
<dbReference type="PROSITE" id="PS50088">
    <property type="entry name" value="ANK_REPEAT"/>
    <property type="match status" value="2"/>
</dbReference>
<sequence>MGTETSKLYDVTDTQTTERNEEMALLPKYQTKLAELMEQKNLFAIKEMRNELGPERMQKLVGSPYKDMTFVHLAVKSGSANILAYLVNECKADVCRKGTVDVALDRGGVVKVADATPLWIACQMGNVNLVKAIVWLGGDKSINERTAIGSTALQVACYSGHCTIVKFLIENTAGVEVNYNCLLAALSTKDRIHFEVAKYLLKEAHYNKVNEQDPDGMTLLAWCARGGNVNGLRLLIRYGAECIPDKKGVTPIMVAAAHGHVTAVKFLLEYGDNVNSKDHEGHDAVYWASRNGHTEIAKILLDNRFRKHYGHTKIRPASIFESDFDDDE</sequence>
<evidence type="ECO:0000313" key="4">
    <source>
        <dbReference type="Proteomes" id="UP000085678"/>
    </source>
</evidence>
<proteinExistence type="predicted"/>
<dbReference type="RefSeq" id="XP_013384259.1">
    <property type="nucleotide sequence ID" value="XM_013528805.1"/>
</dbReference>
<dbReference type="GeneID" id="106154457"/>
<dbReference type="AlphaFoldDB" id="A0A1S3HGW0"/>
<dbReference type="PROSITE" id="PS50297">
    <property type="entry name" value="ANK_REP_REGION"/>
    <property type="match status" value="2"/>
</dbReference>
<dbReference type="PANTHER" id="PTHR24198">
    <property type="entry name" value="ANKYRIN REPEAT AND PROTEIN KINASE DOMAIN-CONTAINING PROTEIN"/>
    <property type="match status" value="1"/>
</dbReference>
<accession>A0A1S3HGW0</accession>
<feature type="repeat" description="ANK" evidence="3">
    <location>
        <begin position="148"/>
        <end position="180"/>
    </location>
</feature>
<evidence type="ECO:0000313" key="5">
    <source>
        <dbReference type="RefSeq" id="XP_013384259.1"/>
    </source>
</evidence>
<dbReference type="SMART" id="SM00248">
    <property type="entry name" value="ANK"/>
    <property type="match status" value="6"/>
</dbReference>
<dbReference type="Pfam" id="PF12796">
    <property type="entry name" value="Ank_2"/>
    <property type="match status" value="2"/>
</dbReference>
<evidence type="ECO:0000256" key="1">
    <source>
        <dbReference type="ARBA" id="ARBA00022737"/>
    </source>
</evidence>
<dbReference type="Proteomes" id="UP000085678">
    <property type="component" value="Unplaced"/>
</dbReference>
<dbReference type="Gene3D" id="1.25.40.20">
    <property type="entry name" value="Ankyrin repeat-containing domain"/>
    <property type="match status" value="2"/>
</dbReference>
<dbReference type="InterPro" id="IPR036770">
    <property type="entry name" value="Ankyrin_rpt-contain_sf"/>
</dbReference>
<evidence type="ECO:0000256" key="3">
    <source>
        <dbReference type="PROSITE-ProRule" id="PRU00023"/>
    </source>
</evidence>
<keyword evidence="2 3" id="KW-0040">ANK repeat</keyword>
<dbReference type="OrthoDB" id="448455at2759"/>
<dbReference type="SUPFAM" id="SSF48403">
    <property type="entry name" value="Ankyrin repeat"/>
    <property type="match status" value="1"/>
</dbReference>
<keyword evidence="1" id="KW-0677">Repeat</keyword>
<dbReference type="KEGG" id="lak:106154457"/>
<organism evidence="4 5">
    <name type="scientific">Lingula anatina</name>
    <name type="common">Brachiopod</name>
    <name type="synonym">Lingula unguis</name>
    <dbReference type="NCBI Taxonomy" id="7574"/>
    <lineage>
        <taxon>Eukaryota</taxon>
        <taxon>Metazoa</taxon>
        <taxon>Spiralia</taxon>
        <taxon>Lophotrochozoa</taxon>
        <taxon>Brachiopoda</taxon>
        <taxon>Linguliformea</taxon>
        <taxon>Lingulata</taxon>
        <taxon>Lingulida</taxon>
        <taxon>Linguloidea</taxon>
        <taxon>Lingulidae</taxon>
        <taxon>Lingula</taxon>
    </lineage>
</organism>
<feature type="repeat" description="ANK" evidence="3">
    <location>
        <begin position="247"/>
        <end position="279"/>
    </location>
</feature>
<gene>
    <name evidence="5" type="primary">LOC106154457</name>
</gene>
<dbReference type="InterPro" id="IPR002110">
    <property type="entry name" value="Ankyrin_rpt"/>
</dbReference>
<protein>
    <submittedName>
        <fullName evidence="5">Protein fem-1 homolog CG6966</fullName>
    </submittedName>
</protein>
<reference evidence="5" key="1">
    <citation type="submission" date="2025-08" db="UniProtKB">
        <authorList>
            <consortium name="RefSeq"/>
        </authorList>
    </citation>
    <scope>IDENTIFICATION</scope>
    <source>
        <tissue evidence="5">Gonads</tissue>
    </source>
</reference>
<evidence type="ECO:0000256" key="2">
    <source>
        <dbReference type="ARBA" id="ARBA00023043"/>
    </source>
</evidence>
<name>A0A1S3HGW0_LINAN</name>
<dbReference type="InParanoid" id="A0A1S3HGW0"/>